<dbReference type="AlphaFoldDB" id="A0A3M7PE27"/>
<evidence type="ECO:0000313" key="2">
    <source>
        <dbReference type="Proteomes" id="UP000276133"/>
    </source>
</evidence>
<keyword evidence="2" id="KW-1185">Reference proteome</keyword>
<protein>
    <recommendedName>
        <fullName evidence="3">BTB domain-containing protein</fullName>
    </recommendedName>
</protein>
<organism evidence="1 2">
    <name type="scientific">Brachionus plicatilis</name>
    <name type="common">Marine rotifer</name>
    <name type="synonym">Brachionus muelleri</name>
    <dbReference type="NCBI Taxonomy" id="10195"/>
    <lineage>
        <taxon>Eukaryota</taxon>
        <taxon>Metazoa</taxon>
        <taxon>Spiralia</taxon>
        <taxon>Gnathifera</taxon>
        <taxon>Rotifera</taxon>
        <taxon>Eurotatoria</taxon>
        <taxon>Monogononta</taxon>
        <taxon>Pseudotrocha</taxon>
        <taxon>Ploima</taxon>
        <taxon>Brachionidae</taxon>
        <taxon>Brachionus</taxon>
    </lineage>
</organism>
<comment type="caution">
    <text evidence="1">The sequence shown here is derived from an EMBL/GenBank/DDBJ whole genome shotgun (WGS) entry which is preliminary data.</text>
</comment>
<dbReference type="EMBL" id="REGN01011715">
    <property type="protein sequence ID" value="RMZ96984.1"/>
    <property type="molecule type" value="Genomic_DNA"/>
</dbReference>
<name>A0A3M7PE27_BRAPC</name>
<dbReference type="InterPro" id="IPR011333">
    <property type="entry name" value="SKP1/BTB/POZ_sf"/>
</dbReference>
<accession>A0A3M7PE27</accession>
<dbReference type="OrthoDB" id="684045at2759"/>
<gene>
    <name evidence="1" type="ORF">BpHYR1_049536</name>
</gene>
<evidence type="ECO:0008006" key="3">
    <source>
        <dbReference type="Google" id="ProtNLM"/>
    </source>
</evidence>
<dbReference type="Gene3D" id="3.30.710.10">
    <property type="entry name" value="Potassium Channel Kv1.1, Chain A"/>
    <property type="match status" value="1"/>
</dbReference>
<proteinExistence type="predicted"/>
<evidence type="ECO:0000313" key="1">
    <source>
        <dbReference type="EMBL" id="RMZ96984.1"/>
    </source>
</evidence>
<sequence>YGKDYWQYGTSKYKFFCVDIALTIRNFISKNHINLEKTESSGKSNDHYKTESQIRFCLVIINRNYFRLRFFMKIVLYDSNLKLFEIFIEYLYSGHFDSDYQLDNTELFGLLTLADKYECHSLNYLIEHRLINSLESFSKISDNHEWILDLIDIIILSEQFDLKNLMNTSVDILTETMSKNDVYIEREEFKQLHRNLIEKIEEKLSQNYKSEYNF</sequence>
<reference evidence="1 2" key="1">
    <citation type="journal article" date="2018" name="Sci. Rep.">
        <title>Genomic signatures of local adaptation to the degree of environmental predictability in rotifers.</title>
        <authorList>
            <person name="Franch-Gras L."/>
            <person name="Hahn C."/>
            <person name="Garcia-Roger E.M."/>
            <person name="Carmona M.J."/>
            <person name="Serra M."/>
            <person name="Gomez A."/>
        </authorList>
    </citation>
    <scope>NUCLEOTIDE SEQUENCE [LARGE SCALE GENOMIC DNA]</scope>
    <source>
        <strain evidence="1">HYR1</strain>
    </source>
</reference>
<feature type="non-terminal residue" evidence="1">
    <location>
        <position position="1"/>
    </location>
</feature>
<dbReference type="SUPFAM" id="SSF54695">
    <property type="entry name" value="POZ domain"/>
    <property type="match status" value="1"/>
</dbReference>
<dbReference type="Proteomes" id="UP000276133">
    <property type="component" value="Unassembled WGS sequence"/>
</dbReference>